<dbReference type="Pfam" id="PF00501">
    <property type="entry name" value="AMP-binding"/>
    <property type="match status" value="1"/>
</dbReference>
<organism evidence="6 7">
    <name type="scientific">Nocardiopsis metallicus</name>
    <dbReference type="NCBI Taxonomy" id="179819"/>
    <lineage>
        <taxon>Bacteria</taxon>
        <taxon>Bacillati</taxon>
        <taxon>Actinomycetota</taxon>
        <taxon>Actinomycetes</taxon>
        <taxon>Streptosporangiales</taxon>
        <taxon>Nocardiopsidaceae</taxon>
        <taxon>Nocardiopsis</taxon>
    </lineage>
</organism>
<feature type="compositionally biased region" description="Pro residues" evidence="4">
    <location>
        <begin position="1"/>
        <end position="10"/>
    </location>
</feature>
<feature type="region of interest" description="Disordered" evidence="4">
    <location>
        <begin position="1"/>
        <end position="22"/>
    </location>
</feature>
<sequence>MIQPTDPTPAPHSSASDGPAPGAIADVLPLSPLQEGLLFHHALSGGEGDVYGIQLRVELLGRVDPERLRLAAAALLGRHPNLRAGFLHEELDQPVQFVPADTDLDWTRTDLGTSTGPAHPGALRAAEERVAEQEFAKGFDLSAPPLIRFHALTTDPARTVLVVTAHHVLLDGWSLPILARDLLRLYEANGDGAALPAAPRYRDHLAWLNGRDHESARKAWAAALESLPEPTLLACADTGTPDPARAAIESVLGADSSQRLRALAAQTGVTVNTVLQVTWALTLAAHTGRGDVVFGQPVSGRPPELTGSQDTVGLFTNTLPVRVALDPAEPLADLLTRVRMDQADLLDHQWTGLAEVQRAAGHGTLFDTLLVVENYPLDEAAARADHAGVRAGEIQVRDATHYPAMLTVLPDEGPDRSTLLRLDHLPAAVPEPAARQLLELFEHLLAQVCTDPRRTPRELDLLTPDQHSELSRHNSTAHPTTHSTITALLAAAERAHPDRPAVVAEDRELTYRQLHGDAARLARLLSEHGAGPDTAVAVALPRGTELVTALVAAVRSGGAYLPLDLDQPPGRLADMAERAGAIVVITTSAQREALADLPDDIVRIELDDPATRARLAGRTPLPWAEPHPDQLAYTLFTSGSTGRPKGVGVSHRAIANRVEWTQAAYQLTSEDRIAQKTPIGFDVSVWEFLWPLAVGAAIVPARPDGHRDPVYLVEFLAEQHVTVCHFVPAMLRLFLDELPPAPARTGRPASLRLVIASGEALTGDLARAFAEALPATRLENLYGPTEAAIDVTSHPAAVPGPPPAVPGTGPGGPVPIGHPVWNTTLHVLDHALRPVPPEAVGELYLGGVQLARGYTGRPDLTAARFVADPSGPPGARLYRTGDLVRRRAGGALVYLGRSDDQVKINGVRVEPGEAEAVLRALDGVADAAVTVRTGATGPAGGSTALAGYAVPAPGLAPDPEHLRAQLAAALPPALVPATVTVLDRLPLSVNGKLDRKALPEPAPVPGPGRPPEGEAERTLCSAAADILGLAADQVPADADFFALGGDSVTSIRLVGRARAAGLELTVRDVFTHRTPQRLAEHAERAAAQPSPGPHTEGPDPAPAQGDEFADLLDAGEMGRLQQLWDTRD</sequence>
<dbReference type="GO" id="GO:0005829">
    <property type="term" value="C:cytosol"/>
    <property type="evidence" value="ECO:0007669"/>
    <property type="project" value="TreeGrafter"/>
</dbReference>
<dbReference type="Proteomes" id="UP000579647">
    <property type="component" value="Unassembled WGS sequence"/>
</dbReference>
<dbReference type="PROSITE" id="PS00012">
    <property type="entry name" value="PHOSPHOPANTETHEINE"/>
    <property type="match status" value="1"/>
</dbReference>
<accession>A0A840W3F2</accession>
<dbReference type="GO" id="GO:0031177">
    <property type="term" value="F:phosphopantetheine binding"/>
    <property type="evidence" value="ECO:0007669"/>
    <property type="project" value="InterPro"/>
</dbReference>
<keyword evidence="3" id="KW-0597">Phosphoprotein</keyword>
<dbReference type="InterPro" id="IPR020806">
    <property type="entry name" value="PKS_PP-bd"/>
</dbReference>
<name>A0A840W3F2_9ACTN</name>
<dbReference type="NCBIfam" id="TIGR01733">
    <property type="entry name" value="AA-adenyl-dom"/>
    <property type="match status" value="1"/>
</dbReference>
<dbReference type="Gene3D" id="1.10.1200.10">
    <property type="entry name" value="ACP-like"/>
    <property type="match status" value="1"/>
</dbReference>
<feature type="compositionally biased region" description="Pro residues" evidence="4">
    <location>
        <begin position="1000"/>
        <end position="1010"/>
    </location>
</feature>
<dbReference type="PANTHER" id="PTHR45527:SF1">
    <property type="entry name" value="FATTY ACID SYNTHASE"/>
    <property type="match status" value="1"/>
</dbReference>
<reference evidence="6 7" key="1">
    <citation type="submission" date="2020-08" db="EMBL/GenBank/DDBJ databases">
        <title>Sequencing the genomes of 1000 actinobacteria strains.</title>
        <authorList>
            <person name="Klenk H.-P."/>
        </authorList>
    </citation>
    <scope>NUCLEOTIDE SEQUENCE [LARGE SCALE GENOMIC DNA]</scope>
    <source>
        <strain evidence="6 7">DSM 44598</strain>
    </source>
</reference>
<dbReference type="RefSeq" id="WP_184364145.1">
    <property type="nucleotide sequence ID" value="NZ_JACHDO010000001.1"/>
</dbReference>
<dbReference type="Pfam" id="PF13193">
    <property type="entry name" value="AMP-binding_C"/>
    <property type="match status" value="1"/>
</dbReference>
<dbReference type="Gene3D" id="3.30.559.30">
    <property type="entry name" value="Nonribosomal peptide synthetase, condensation domain"/>
    <property type="match status" value="1"/>
</dbReference>
<dbReference type="GO" id="GO:0043041">
    <property type="term" value="P:amino acid activation for nonribosomal peptide biosynthetic process"/>
    <property type="evidence" value="ECO:0007669"/>
    <property type="project" value="TreeGrafter"/>
</dbReference>
<feature type="region of interest" description="Disordered" evidence="4">
    <location>
        <begin position="994"/>
        <end position="1017"/>
    </location>
</feature>
<dbReference type="Pfam" id="PF00550">
    <property type="entry name" value="PP-binding"/>
    <property type="match status" value="1"/>
</dbReference>
<feature type="domain" description="Carrier" evidence="5">
    <location>
        <begin position="1010"/>
        <end position="1086"/>
    </location>
</feature>
<dbReference type="Gene3D" id="3.40.50.980">
    <property type="match status" value="2"/>
</dbReference>
<dbReference type="Gene3D" id="2.30.38.10">
    <property type="entry name" value="Luciferase, Domain 3"/>
    <property type="match status" value="1"/>
</dbReference>
<dbReference type="InterPro" id="IPR010071">
    <property type="entry name" value="AA_adenyl_dom"/>
</dbReference>
<dbReference type="AlphaFoldDB" id="A0A840W3F2"/>
<dbReference type="Pfam" id="PF00668">
    <property type="entry name" value="Condensation"/>
    <property type="match status" value="1"/>
</dbReference>
<comment type="caution">
    <text evidence="6">The sequence shown here is derived from an EMBL/GenBank/DDBJ whole genome shotgun (WGS) entry which is preliminary data.</text>
</comment>
<dbReference type="FunFam" id="3.40.50.12780:FF:000012">
    <property type="entry name" value="Non-ribosomal peptide synthetase"/>
    <property type="match status" value="1"/>
</dbReference>
<dbReference type="InterPro" id="IPR045851">
    <property type="entry name" value="AMP-bd_C_sf"/>
</dbReference>
<dbReference type="GO" id="GO:0044550">
    <property type="term" value="P:secondary metabolite biosynthetic process"/>
    <property type="evidence" value="ECO:0007669"/>
    <property type="project" value="TreeGrafter"/>
</dbReference>
<dbReference type="GO" id="GO:0003824">
    <property type="term" value="F:catalytic activity"/>
    <property type="evidence" value="ECO:0007669"/>
    <property type="project" value="InterPro"/>
</dbReference>
<evidence type="ECO:0000256" key="3">
    <source>
        <dbReference type="ARBA" id="ARBA00022553"/>
    </source>
</evidence>
<evidence type="ECO:0000256" key="1">
    <source>
        <dbReference type="ARBA" id="ARBA00001957"/>
    </source>
</evidence>
<dbReference type="EMBL" id="JACHDO010000001">
    <property type="protein sequence ID" value="MBB5490602.1"/>
    <property type="molecule type" value="Genomic_DNA"/>
</dbReference>
<dbReference type="InterPro" id="IPR025110">
    <property type="entry name" value="AMP-bd_C"/>
</dbReference>
<dbReference type="InterPro" id="IPR001242">
    <property type="entry name" value="Condensation_dom"/>
</dbReference>
<dbReference type="InterPro" id="IPR006162">
    <property type="entry name" value="Ppantetheine_attach_site"/>
</dbReference>
<evidence type="ECO:0000256" key="4">
    <source>
        <dbReference type="SAM" id="MobiDB-lite"/>
    </source>
</evidence>
<dbReference type="InterPro" id="IPR023213">
    <property type="entry name" value="CAT-like_dom_sf"/>
</dbReference>
<feature type="region of interest" description="Disordered" evidence="4">
    <location>
        <begin position="1077"/>
        <end position="1112"/>
    </location>
</feature>
<keyword evidence="7" id="KW-1185">Reference proteome</keyword>
<dbReference type="SUPFAM" id="SSF47336">
    <property type="entry name" value="ACP-like"/>
    <property type="match status" value="1"/>
</dbReference>
<dbReference type="SMART" id="SM00823">
    <property type="entry name" value="PKS_PP"/>
    <property type="match status" value="1"/>
</dbReference>
<gene>
    <name evidence="6" type="ORF">HNR07_001739</name>
</gene>
<dbReference type="SUPFAM" id="SSF52777">
    <property type="entry name" value="CoA-dependent acyltransferases"/>
    <property type="match status" value="2"/>
</dbReference>
<comment type="cofactor">
    <cofactor evidence="1">
        <name>pantetheine 4'-phosphate</name>
        <dbReference type="ChEBI" id="CHEBI:47942"/>
    </cofactor>
</comment>
<dbReference type="InterPro" id="IPR000873">
    <property type="entry name" value="AMP-dep_synth/lig_dom"/>
</dbReference>
<dbReference type="InterPro" id="IPR009081">
    <property type="entry name" value="PP-bd_ACP"/>
</dbReference>
<dbReference type="FunFam" id="3.40.50.980:FF:000002">
    <property type="entry name" value="Enterobactin synthetase component F"/>
    <property type="match status" value="1"/>
</dbReference>
<dbReference type="SUPFAM" id="SSF56801">
    <property type="entry name" value="Acetyl-CoA synthetase-like"/>
    <property type="match status" value="1"/>
</dbReference>
<dbReference type="SMART" id="SM01294">
    <property type="entry name" value="PKS_PP_betabranch"/>
    <property type="match status" value="1"/>
</dbReference>
<dbReference type="GO" id="GO:0008610">
    <property type="term" value="P:lipid biosynthetic process"/>
    <property type="evidence" value="ECO:0007669"/>
    <property type="project" value="UniProtKB-ARBA"/>
</dbReference>
<keyword evidence="2" id="KW-0596">Phosphopantetheine</keyword>
<dbReference type="InterPro" id="IPR036736">
    <property type="entry name" value="ACP-like_sf"/>
</dbReference>
<protein>
    <submittedName>
        <fullName evidence="6">Amino acid adenylation domain-containing protein</fullName>
    </submittedName>
</protein>
<evidence type="ECO:0000259" key="5">
    <source>
        <dbReference type="PROSITE" id="PS50075"/>
    </source>
</evidence>
<proteinExistence type="predicted"/>
<evidence type="ECO:0000256" key="2">
    <source>
        <dbReference type="ARBA" id="ARBA00022450"/>
    </source>
</evidence>
<evidence type="ECO:0000313" key="6">
    <source>
        <dbReference type="EMBL" id="MBB5490602.1"/>
    </source>
</evidence>
<dbReference type="Gene3D" id="3.30.300.30">
    <property type="match status" value="1"/>
</dbReference>
<dbReference type="PANTHER" id="PTHR45527">
    <property type="entry name" value="NONRIBOSOMAL PEPTIDE SYNTHETASE"/>
    <property type="match status" value="1"/>
</dbReference>
<dbReference type="Gene3D" id="3.30.559.10">
    <property type="entry name" value="Chloramphenicol acetyltransferase-like domain"/>
    <property type="match status" value="1"/>
</dbReference>
<dbReference type="PROSITE" id="PS50075">
    <property type="entry name" value="CARRIER"/>
    <property type="match status" value="1"/>
</dbReference>
<evidence type="ECO:0000313" key="7">
    <source>
        <dbReference type="Proteomes" id="UP000579647"/>
    </source>
</evidence>